<dbReference type="PANTHER" id="PTHR43883">
    <property type="entry name" value="SLR0207 PROTEIN"/>
    <property type="match status" value="1"/>
</dbReference>
<feature type="domain" description="Aminoglycoside phosphotransferase" evidence="1">
    <location>
        <begin position="129"/>
        <end position="288"/>
    </location>
</feature>
<proteinExistence type="predicted"/>
<evidence type="ECO:0000313" key="3">
    <source>
        <dbReference type="Proteomes" id="UP000185999"/>
    </source>
</evidence>
<dbReference type="InterPro" id="IPR052732">
    <property type="entry name" value="Cell-binding_unc_protein"/>
</dbReference>
<name>A0A1N7PMB0_9GAMM</name>
<dbReference type="Gene3D" id="3.90.1200.10">
    <property type="match status" value="1"/>
</dbReference>
<protein>
    <recommendedName>
        <fullName evidence="1">Aminoglycoside phosphotransferase domain-containing protein</fullName>
    </recommendedName>
</protein>
<dbReference type="SUPFAM" id="SSF56112">
    <property type="entry name" value="Protein kinase-like (PK-like)"/>
    <property type="match status" value="1"/>
</dbReference>
<dbReference type="InterPro" id="IPR011009">
    <property type="entry name" value="Kinase-like_dom_sf"/>
</dbReference>
<organism evidence="2 3">
    <name type="scientific">Neptunomonas antarctica</name>
    <dbReference type="NCBI Taxonomy" id="619304"/>
    <lineage>
        <taxon>Bacteria</taxon>
        <taxon>Pseudomonadati</taxon>
        <taxon>Pseudomonadota</taxon>
        <taxon>Gammaproteobacteria</taxon>
        <taxon>Oceanospirillales</taxon>
        <taxon>Oceanospirillaceae</taxon>
        <taxon>Neptunomonas</taxon>
    </lineage>
</organism>
<evidence type="ECO:0000259" key="1">
    <source>
        <dbReference type="Pfam" id="PF01636"/>
    </source>
</evidence>
<keyword evidence="3" id="KW-1185">Reference proteome</keyword>
<dbReference type="Pfam" id="PF01636">
    <property type="entry name" value="APH"/>
    <property type="match status" value="1"/>
</dbReference>
<dbReference type="RefSeq" id="WP_054341049.1">
    <property type="nucleotide sequence ID" value="NZ_FTOE01000016.1"/>
</dbReference>
<dbReference type="Pfam" id="PF13671">
    <property type="entry name" value="AAA_33"/>
    <property type="match status" value="1"/>
</dbReference>
<dbReference type="EMBL" id="FTOE01000016">
    <property type="protein sequence ID" value="SIT11529.1"/>
    <property type="molecule type" value="Genomic_DNA"/>
</dbReference>
<dbReference type="STRING" id="619304.SAMN05421760_11639"/>
<dbReference type="PANTHER" id="PTHR43883:SF1">
    <property type="entry name" value="GLUCONOKINASE"/>
    <property type="match status" value="1"/>
</dbReference>
<dbReference type="Proteomes" id="UP000185999">
    <property type="component" value="Unassembled WGS sequence"/>
</dbReference>
<accession>A0A1N7PMB0</accession>
<reference evidence="3" key="1">
    <citation type="submission" date="2017-01" db="EMBL/GenBank/DDBJ databases">
        <authorList>
            <person name="Varghese N."/>
            <person name="Submissions S."/>
        </authorList>
    </citation>
    <scope>NUCLEOTIDE SEQUENCE [LARGE SCALE GENOMIC DNA]</scope>
    <source>
        <strain evidence="3">DSM 22306</strain>
    </source>
</reference>
<evidence type="ECO:0000313" key="2">
    <source>
        <dbReference type="EMBL" id="SIT11529.1"/>
    </source>
</evidence>
<gene>
    <name evidence="2" type="ORF">SAMN05421760_11639</name>
</gene>
<dbReference type="SUPFAM" id="SSF52540">
    <property type="entry name" value="P-loop containing nucleoside triphosphate hydrolases"/>
    <property type="match status" value="1"/>
</dbReference>
<dbReference type="Gene3D" id="3.40.50.300">
    <property type="entry name" value="P-loop containing nucleotide triphosphate hydrolases"/>
    <property type="match status" value="1"/>
</dbReference>
<dbReference type="AlphaFoldDB" id="A0A1N7PMB0"/>
<dbReference type="InterPro" id="IPR002575">
    <property type="entry name" value="Aminoglycoside_PTrfase"/>
</dbReference>
<dbReference type="InterPro" id="IPR027417">
    <property type="entry name" value="P-loop_NTPase"/>
</dbReference>
<sequence>MLPELIAALSRPENYPHPVDAPIRVIETHISWLLLTGEYAYKIKKPVDFGFLDFTTLKKRRFYCEEELRLNQRLAPDIYDTLIAIIGSPENPQLIEASQINEAKPFEYAVRMYQFDPELRLDLILDRQRFEPAWIDMLAEQIAHFHTRTPRVAKNSPWGEATSIWDAVSDNYQHVSQHQLDANDWQQLQFLSQRTAQQFRKLTPAIQRRKQEGHIRECHGDLHLGNITLYHGQLRLFDCIEFNLQFRWTDTICDLAFLLMDLEVKGQYRWANRCLNRYLDLTGDYEGLTLLSFYKSYRSMVRAKVSMLGENPDLTSFRRYLQLTNTYTRQNKPSLFIMHGVSGSGKSYLCGQLLERLNCIQIRSDVERKRLYKELCRRGERLELYGQEMNARTFQHLLNLSKALLKSGYSVIVDATFIRQRTRQSYIDLASSLDIPMRIISCYCDMKLIEARLARRSYEGGDASDADIGVMQDQLKHQQKLTESELTHTLLMDTDNDDAINVLVSQLIVQGLVEP</sequence>
<dbReference type="OrthoDB" id="9810277at2"/>